<reference evidence="1" key="1">
    <citation type="journal article" date="2022" name="IScience">
        <title>Evolution of zygomycete secretomes and the origins of terrestrial fungal ecologies.</title>
        <authorList>
            <person name="Chang Y."/>
            <person name="Wang Y."/>
            <person name="Mondo S."/>
            <person name="Ahrendt S."/>
            <person name="Andreopoulos W."/>
            <person name="Barry K."/>
            <person name="Beard J."/>
            <person name="Benny G.L."/>
            <person name="Blankenship S."/>
            <person name="Bonito G."/>
            <person name="Cuomo C."/>
            <person name="Desiro A."/>
            <person name="Gervers K.A."/>
            <person name="Hundley H."/>
            <person name="Kuo A."/>
            <person name="LaButti K."/>
            <person name="Lang B.F."/>
            <person name="Lipzen A."/>
            <person name="O'Donnell K."/>
            <person name="Pangilinan J."/>
            <person name="Reynolds N."/>
            <person name="Sandor L."/>
            <person name="Smith M.E."/>
            <person name="Tsang A."/>
            <person name="Grigoriev I.V."/>
            <person name="Stajich J.E."/>
            <person name="Spatafora J.W."/>
        </authorList>
    </citation>
    <scope>NUCLEOTIDE SEQUENCE</scope>
    <source>
        <strain evidence="1">RSA 2281</strain>
    </source>
</reference>
<dbReference type="EMBL" id="JAIXMP010000077">
    <property type="protein sequence ID" value="KAI9243278.1"/>
    <property type="molecule type" value="Genomic_DNA"/>
</dbReference>
<reference evidence="1" key="2">
    <citation type="submission" date="2023-02" db="EMBL/GenBank/DDBJ databases">
        <authorList>
            <consortium name="DOE Joint Genome Institute"/>
            <person name="Mondo S.J."/>
            <person name="Chang Y."/>
            <person name="Wang Y."/>
            <person name="Ahrendt S."/>
            <person name="Andreopoulos W."/>
            <person name="Barry K."/>
            <person name="Beard J."/>
            <person name="Benny G.L."/>
            <person name="Blankenship S."/>
            <person name="Bonito G."/>
            <person name="Cuomo C."/>
            <person name="Desiro A."/>
            <person name="Gervers K.A."/>
            <person name="Hundley H."/>
            <person name="Kuo A."/>
            <person name="LaButti K."/>
            <person name="Lang B.F."/>
            <person name="Lipzen A."/>
            <person name="O'Donnell K."/>
            <person name="Pangilinan J."/>
            <person name="Reynolds N."/>
            <person name="Sandor L."/>
            <person name="Smith M.W."/>
            <person name="Tsang A."/>
            <person name="Grigoriev I.V."/>
            <person name="Stajich J.E."/>
            <person name="Spatafora J.W."/>
        </authorList>
    </citation>
    <scope>NUCLEOTIDE SEQUENCE</scope>
    <source>
        <strain evidence="1">RSA 2281</strain>
    </source>
</reference>
<accession>A0AAD5P6M1</accession>
<gene>
    <name evidence="1" type="ORF">BDA99DRAFT_577561</name>
</gene>
<comment type="caution">
    <text evidence="1">The sequence shown here is derived from an EMBL/GenBank/DDBJ whole genome shotgun (WGS) entry which is preliminary data.</text>
</comment>
<proteinExistence type="predicted"/>
<protein>
    <submittedName>
        <fullName evidence="1">Uncharacterized protein</fullName>
    </submittedName>
</protein>
<name>A0AAD5P6M1_9FUNG</name>
<keyword evidence="2" id="KW-1185">Reference proteome</keyword>
<dbReference type="Proteomes" id="UP001209540">
    <property type="component" value="Unassembled WGS sequence"/>
</dbReference>
<evidence type="ECO:0000313" key="2">
    <source>
        <dbReference type="Proteomes" id="UP001209540"/>
    </source>
</evidence>
<evidence type="ECO:0000313" key="1">
    <source>
        <dbReference type="EMBL" id="KAI9243278.1"/>
    </source>
</evidence>
<dbReference type="AlphaFoldDB" id="A0AAD5P6M1"/>
<sequence>MQKPQFKNSLKAVRSTTFDFPSTQFSITQKTSISHVKLLNSKRKISAANEIEREKIGKRIDTIYLGSSFERGGLEIGTTRDNTEELQDSALKLSFVLKDMLTDIINQRLSLLRKAHVLGYNINSTGITLLDVDCYKGNVVRIWRTHELVYPMADDDYVSNILAILELAAHGKAIVDNTYKLYYTTRIRPSANDGKDLVAPSFVPSEIQQSSSSSSSTSSKKKCFIWSFKGCLSVCNVTPSIYGNVDNRQFSKKRGILKHDLLTSQFLNSLNAMIKHMWKSEHLERASCPLL</sequence>
<organism evidence="1 2">
    <name type="scientific">Phascolomyces articulosus</name>
    <dbReference type="NCBI Taxonomy" id="60185"/>
    <lineage>
        <taxon>Eukaryota</taxon>
        <taxon>Fungi</taxon>
        <taxon>Fungi incertae sedis</taxon>
        <taxon>Mucoromycota</taxon>
        <taxon>Mucoromycotina</taxon>
        <taxon>Mucoromycetes</taxon>
        <taxon>Mucorales</taxon>
        <taxon>Lichtheimiaceae</taxon>
        <taxon>Phascolomyces</taxon>
    </lineage>
</organism>